<dbReference type="RefSeq" id="WP_196978008.1">
    <property type="nucleotide sequence ID" value="NZ_CANNXG010000038.1"/>
</dbReference>
<protein>
    <submittedName>
        <fullName evidence="1">Uncharacterized protein</fullName>
    </submittedName>
</protein>
<name>A0ABS0LDP7_9CORY</name>
<evidence type="ECO:0000313" key="1">
    <source>
        <dbReference type="EMBL" id="MBG9354756.1"/>
    </source>
</evidence>
<evidence type="ECO:0000313" key="2">
    <source>
        <dbReference type="Proteomes" id="UP000615580"/>
    </source>
</evidence>
<proteinExistence type="predicted"/>
<keyword evidence="2" id="KW-1185">Reference proteome</keyword>
<organism evidence="1 2">
    <name type="scientific">Corynebacterium belfantii</name>
    <dbReference type="NCBI Taxonomy" id="2014537"/>
    <lineage>
        <taxon>Bacteria</taxon>
        <taxon>Bacillati</taxon>
        <taxon>Actinomycetota</taxon>
        <taxon>Actinomycetes</taxon>
        <taxon>Mycobacteriales</taxon>
        <taxon>Corynebacteriaceae</taxon>
        <taxon>Corynebacterium</taxon>
    </lineage>
</organism>
<dbReference type="GeneID" id="97331810"/>
<gene>
    <name evidence="1" type="ORF">I4J41_09255</name>
</gene>
<dbReference type="EMBL" id="JADQUG010000040">
    <property type="protein sequence ID" value="MBG9354756.1"/>
    <property type="molecule type" value="Genomic_DNA"/>
</dbReference>
<dbReference type="Proteomes" id="UP000615580">
    <property type="component" value="Unassembled WGS sequence"/>
</dbReference>
<sequence>MAQGKRNLTVRIHTDVLDRGRYVALGLGEVAFEPVLLHRFVACVDNRRQSHAREEFFHEFRAGAPRPIRGAHDDVVAVAAQNHLDVVEVDEDVDPAPRCGASL</sequence>
<comment type="caution">
    <text evidence="1">The sequence shown here is derived from an EMBL/GenBank/DDBJ whole genome shotgun (WGS) entry which is preliminary data.</text>
</comment>
<reference evidence="1 2" key="1">
    <citation type="journal article" date="2020" name="J. Clin. Microbiol.">
        <title>Assessing the Genetic Diversity of Austrian Corynebacterium diphtheriae Clinical Isolates, 2011-2019.</title>
        <authorList>
            <person name="Schaeffer J."/>
            <person name="Huhulescu S."/>
            <person name="Stoeger A."/>
            <person name="Allerberger F."/>
            <person name="Ruppitsch W."/>
        </authorList>
    </citation>
    <scope>NUCLEOTIDE SEQUENCE [LARGE SCALE GENOMIC DNA]</scope>
    <source>
        <strain evidence="1 2">04-17</strain>
    </source>
</reference>
<accession>A0ABS0LDP7</accession>